<dbReference type="GO" id="GO:0016491">
    <property type="term" value="F:oxidoreductase activity"/>
    <property type="evidence" value="ECO:0007669"/>
    <property type="project" value="UniProtKB-KW"/>
</dbReference>
<evidence type="ECO:0000256" key="1">
    <source>
        <dbReference type="ARBA" id="ARBA00006484"/>
    </source>
</evidence>
<reference evidence="4 5" key="1">
    <citation type="journal article" date="2016" name="Nat. Commun.">
        <title>Ectomycorrhizal ecology is imprinted in the genome of the dominant symbiotic fungus Cenococcum geophilum.</title>
        <authorList>
            <consortium name="DOE Joint Genome Institute"/>
            <person name="Peter M."/>
            <person name="Kohler A."/>
            <person name="Ohm R.A."/>
            <person name="Kuo A."/>
            <person name="Krutzmann J."/>
            <person name="Morin E."/>
            <person name="Arend M."/>
            <person name="Barry K.W."/>
            <person name="Binder M."/>
            <person name="Choi C."/>
            <person name="Clum A."/>
            <person name="Copeland A."/>
            <person name="Grisel N."/>
            <person name="Haridas S."/>
            <person name="Kipfer T."/>
            <person name="LaButti K."/>
            <person name="Lindquist E."/>
            <person name="Lipzen A."/>
            <person name="Maire R."/>
            <person name="Meier B."/>
            <person name="Mihaltcheva S."/>
            <person name="Molinier V."/>
            <person name="Murat C."/>
            <person name="Poggeler S."/>
            <person name="Quandt C.A."/>
            <person name="Sperisen C."/>
            <person name="Tritt A."/>
            <person name="Tisserant E."/>
            <person name="Crous P.W."/>
            <person name="Henrissat B."/>
            <person name="Nehls U."/>
            <person name="Egli S."/>
            <person name="Spatafora J.W."/>
            <person name="Grigoriev I.V."/>
            <person name="Martin F.M."/>
        </authorList>
    </citation>
    <scope>NUCLEOTIDE SEQUENCE [LARGE SCALE GENOMIC DNA]</scope>
    <source>
        <strain evidence="4 5">CBS 459.81</strain>
    </source>
</reference>
<sequence length="371" mass="40602">MKLFNPFATLPTYNPIALLSITGIITHPNFKLSDTPDLSGKVAVVTGGQAGIGREITAQLLLHGITKVYILARTESKYNDAKEEWAGKNGLKKDDVETRTEFVQCDLSSIKDVSRAANELLSKLDRLDILINNAALPTIPDYILSPDGIETIFATNHVGHFTLTNILLPLIERAAASAGDARIVNTTSSLHMSCQELDLSQLTSPTRTKYPASFDSSWRYGRSKLANILFTRDLAHRLQKKGIANVYVNCFFPGNIPTDAMDTWKQLFGKVVGKLFKGIFQVIGQSPTDGAATAMFLATSKDVETGDVKGKYFVPIASENKTSPIAEDKDLAKNLWYWTDHQVTEVLGKGWQDVGEHVDTRGAGAEQGDAQ</sequence>
<dbReference type="InterPro" id="IPR002347">
    <property type="entry name" value="SDR_fam"/>
</dbReference>
<dbReference type="PRINTS" id="PR00081">
    <property type="entry name" value="GDHRDH"/>
</dbReference>
<accession>A0A8E2EM24</accession>
<evidence type="ECO:0000256" key="2">
    <source>
        <dbReference type="ARBA" id="ARBA00023002"/>
    </source>
</evidence>
<dbReference type="Gene3D" id="3.40.50.720">
    <property type="entry name" value="NAD(P)-binding Rossmann-like Domain"/>
    <property type="match status" value="1"/>
</dbReference>
<keyword evidence="5" id="KW-1185">Reference proteome</keyword>
<dbReference type="AlphaFoldDB" id="A0A8E2EM24"/>
<keyword evidence="2" id="KW-0560">Oxidoreductase</keyword>
<organism evidence="4 5">
    <name type="scientific">Lepidopterella palustris CBS 459.81</name>
    <dbReference type="NCBI Taxonomy" id="1314670"/>
    <lineage>
        <taxon>Eukaryota</taxon>
        <taxon>Fungi</taxon>
        <taxon>Dikarya</taxon>
        <taxon>Ascomycota</taxon>
        <taxon>Pezizomycotina</taxon>
        <taxon>Dothideomycetes</taxon>
        <taxon>Pleosporomycetidae</taxon>
        <taxon>Mytilinidiales</taxon>
        <taxon>Argynnaceae</taxon>
        <taxon>Lepidopterella</taxon>
    </lineage>
</organism>
<dbReference type="InterPro" id="IPR036291">
    <property type="entry name" value="NAD(P)-bd_dom_sf"/>
</dbReference>
<gene>
    <name evidence="4" type="ORF">K432DRAFT_377103</name>
</gene>
<comment type="similarity">
    <text evidence="1 3">Belongs to the short-chain dehydrogenases/reductases (SDR) family.</text>
</comment>
<dbReference type="EMBL" id="KV744810">
    <property type="protein sequence ID" value="OCK86008.1"/>
    <property type="molecule type" value="Genomic_DNA"/>
</dbReference>
<dbReference type="PANTHER" id="PTHR24320:SF154">
    <property type="entry name" value="OXIDOREDUCTASE, SHORT-CHAIN DEHYDROGENASE_REDUCTASE FAMILY (AFU_ORTHOLOGUE AFUA_2G04560)"/>
    <property type="match status" value="1"/>
</dbReference>
<name>A0A8E2EM24_9PEZI</name>
<dbReference type="PRINTS" id="PR00080">
    <property type="entry name" value="SDRFAMILY"/>
</dbReference>
<protein>
    <submittedName>
        <fullName evidence="4">Putative short chain dehydrogenase/reductase</fullName>
    </submittedName>
</protein>
<dbReference type="OrthoDB" id="191139at2759"/>
<evidence type="ECO:0000256" key="3">
    <source>
        <dbReference type="RuleBase" id="RU000363"/>
    </source>
</evidence>
<proteinExistence type="inferred from homology"/>
<dbReference type="Pfam" id="PF00106">
    <property type="entry name" value="adh_short"/>
    <property type="match status" value="1"/>
</dbReference>
<dbReference type="PANTHER" id="PTHR24320">
    <property type="entry name" value="RETINOL DEHYDROGENASE"/>
    <property type="match status" value="1"/>
</dbReference>
<evidence type="ECO:0000313" key="4">
    <source>
        <dbReference type="EMBL" id="OCK86008.1"/>
    </source>
</evidence>
<dbReference type="Proteomes" id="UP000250266">
    <property type="component" value="Unassembled WGS sequence"/>
</dbReference>
<evidence type="ECO:0000313" key="5">
    <source>
        <dbReference type="Proteomes" id="UP000250266"/>
    </source>
</evidence>
<dbReference type="SUPFAM" id="SSF51735">
    <property type="entry name" value="NAD(P)-binding Rossmann-fold domains"/>
    <property type="match status" value="1"/>
</dbReference>